<dbReference type="InterPro" id="IPR003953">
    <property type="entry name" value="FAD-dep_OxRdtase_2_FAD-bd"/>
</dbReference>
<evidence type="ECO:0000256" key="4">
    <source>
        <dbReference type="ARBA" id="ARBA00012173"/>
    </source>
</evidence>
<proteinExistence type="inferred from homology"/>
<evidence type="ECO:0000256" key="11">
    <source>
        <dbReference type="ARBA" id="ARBA00048305"/>
    </source>
</evidence>
<evidence type="ECO:0000313" key="14">
    <source>
        <dbReference type="EMBL" id="TRM10619.1"/>
    </source>
</evidence>
<evidence type="ECO:0000256" key="10">
    <source>
        <dbReference type="ARBA" id="ARBA00030386"/>
    </source>
</evidence>
<evidence type="ECO:0000256" key="7">
    <source>
        <dbReference type="ARBA" id="ARBA00022642"/>
    </source>
</evidence>
<keyword evidence="15" id="KW-1185">Reference proteome</keyword>
<dbReference type="Pfam" id="PF02910">
    <property type="entry name" value="Succ_DH_flav_C"/>
    <property type="match status" value="1"/>
</dbReference>
<dbReference type="InterPro" id="IPR015939">
    <property type="entry name" value="Fum_Rdtase/Succ_DH_flav-like_C"/>
</dbReference>
<dbReference type="GO" id="GO:0008734">
    <property type="term" value="F:L-aspartate oxidase activity"/>
    <property type="evidence" value="ECO:0007669"/>
    <property type="project" value="UniProtKB-EC"/>
</dbReference>
<accession>A0A549YFE6</accession>
<evidence type="ECO:0000259" key="12">
    <source>
        <dbReference type="Pfam" id="PF00890"/>
    </source>
</evidence>
<dbReference type="GO" id="GO:0034628">
    <property type="term" value="P:'de novo' NAD+ biosynthetic process from L-aspartate"/>
    <property type="evidence" value="ECO:0007669"/>
    <property type="project" value="TreeGrafter"/>
</dbReference>
<comment type="cofactor">
    <cofactor evidence="1">
        <name>FAD</name>
        <dbReference type="ChEBI" id="CHEBI:57692"/>
    </cofactor>
</comment>
<organism evidence="14 15">
    <name type="scientific">Lentibacillus cibarius</name>
    <dbReference type="NCBI Taxonomy" id="2583219"/>
    <lineage>
        <taxon>Bacteria</taxon>
        <taxon>Bacillati</taxon>
        <taxon>Bacillota</taxon>
        <taxon>Bacilli</taxon>
        <taxon>Bacillales</taxon>
        <taxon>Bacillaceae</taxon>
        <taxon>Lentibacillus</taxon>
    </lineage>
</organism>
<evidence type="ECO:0000313" key="15">
    <source>
        <dbReference type="Proteomes" id="UP000319280"/>
    </source>
</evidence>
<evidence type="ECO:0000256" key="9">
    <source>
        <dbReference type="ARBA" id="ARBA00023002"/>
    </source>
</evidence>
<comment type="catalytic activity">
    <reaction evidence="11">
        <text>L-aspartate + O2 = iminosuccinate + H2O2</text>
        <dbReference type="Rhea" id="RHEA:25876"/>
        <dbReference type="ChEBI" id="CHEBI:15379"/>
        <dbReference type="ChEBI" id="CHEBI:16240"/>
        <dbReference type="ChEBI" id="CHEBI:29991"/>
        <dbReference type="ChEBI" id="CHEBI:77875"/>
        <dbReference type="EC" id="1.4.3.16"/>
    </reaction>
    <physiologicalReaction direction="left-to-right" evidence="11">
        <dbReference type="Rhea" id="RHEA:25877"/>
    </physiologicalReaction>
</comment>
<dbReference type="SUPFAM" id="SSF51905">
    <property type="entry name" value="FAD/NAD(P)-binding domain"/>
    <property type="match status" value="1"/>
</dbReference>
<dbReference type="InterPro" id="IPR036188">
    <property type="entry name" value="FAD/NAD-bd_sf"/>
</dbReference>
<dbReference type="EMBL" id="VJMZ01000001">
    <property type="protein sequence ID" value="TRM10619.1"/>
    <property type="molecule type" value="Genomic_DNA"/>
</dbReference>
<comment type="pathway">
    <text evidence="2">Cofactor biosynthesis; NAD(+) biosynthesis; iminoaspartate from L-aspartate (oxidase route): step 1/1.</text>
</comment>
<feature type="domain" description="FAD-dependent oxidoreductase 2 FAD-binding" evidence="12">
    <location>
        <begin position="11"/>
        <end position="392"/>
    </location>
</feature>
<dbReference type="GO" id="GO:0033765">
    <property type="term" value="F:steroid dehydrogenase activity, acting on the CH-CH group of donors"/>
    <property type="evidence" value="ECO:0007669"/>
    <property type="project" value="UniProtKB-ARBA"/>
</dbReference>
<dbReference type="EC" id="1.4.3.16" evidence="4"/>
<evidence type="ECO:0000256" key="8">
    <source>
        <dbReference type="ARBA" id="ARBA00022827"/>
    </source>
</evidence>
<dbReference type="Pfam" id="PF00890">
    <property type="entry name" value="FAD_binding_2"/>
    <property type="match status" value="1"/>
</dbReference>
<dbReference type="InterPro" id="IPR037099">
    <property type="entry name" value="Fum_R/Succ_DH_flav-like_C_sf"/>
</dbReference>
<protein>
    <recommendedName>
        <fullName evidence="5">L-aspartate oxidase</fullName>
        <ecNumber evidence="4">1.4.3.16</ecNumber>
    </recommendedName>
    <alternativeName>
        <fullName evidence="10">Quinolinate synthase B</fullName>
    </alternativeName>
</protein>
<reference evidence="14 15" key="1">
    <citation type="submission" date="2019-07" db="EMBL/GenBank/DDBJ databases">
        <title>Genomic analysis of Lentibacillus sp. NKC851-2.</title>
        <authorList>
            <person name="Oh Y.J."/>
        </authorList>
    </citation>
    <scope>NUCLEOTIDE SEQUENCE [LARGE SCALE GENOMIC DNA]</scope>
    <source>
        <strain evidence="14 15">NKC851-2</strain>
    </source>
</reference>
<evidence type="ECO:0000256" key="5">
    <source>
        <dbReference type="ARBA" id="ARBA00021901"/>
    </source>
</evidence>
<evidence type="ECO:0000259" key="13">
    <source>
        <dbReference type="Pfam" id="PF02910"/>
    </source>
</evidence>
<dbReference type="Gene3D" id="3.50.50.60">
    <property type="entry name" value="FAD/NAD(P)-binding domain"/>
    <property type="match status" value="1"/>
</dbReference>
<evidence type="ECO:0000256" key="1">
    <source>
        <dbReference type="ARBA" id="ARBA00001974"/>
    </source>
</evidence>
<evidence type="ECO:0000256" key="2">
    <source>
        <dbReference type="ARBA" id="ARBA00004950"/>
    </source>
</evidence>
<dbReference type="Proteomes" id="UP000319280">
    <property type="component" value="Unassembled WGS sequence"/>
</dbReference>
<keyword evidence="8" id="KW-0274">FAD</keyword>
<dbReference type="Gene3D" id="3.90.700.10">
    <property type="entry name" value="Succinate dehydrogenase/fumarate reductase flavoprotein, catalytic domain"/>
    <property type="match status" value="1"/>
</dbReference>
<keyword evidence="9" id="KW-0560">Oxidoreductase</keyword>
<dbReference type="UniPathway" id="UPA00253">
    <property type="reaction ID" value="UER00326"/>
</dbReference>
<evidence type="ECO:0000256" key="6">
    <source>
        <dbReference type="ARBA" id="ARBA00022630"/>
    </source>
</evidence>
<dbReference type="InterPro" id="IPR005288">
    <property type="entry name" value="NadB"/>
</dbReference>
<dbReference type="RefSeq" id="WP_142789902.1">
    <property type="nucleotide sequence ID" value="NZ_VJMZ01000001.1"/>
</dbReference>
<comment type="similarity">
    <text evidence="3">Belongs to the FAD-dependent oxidoreductase 2 family. NadB subfamily.</text>
</comment>
<dbReference type="InterPro" id="IPR027477">
    <property type="entry name" value="Succ_DH/fumarate_Rdtase_cat_sf"/>
</dbReference>
<dbReference type="AlphaFoldDB" id="A0A549YFE6"/>
<dbReference type="PANTHER" id="PTHR42716">
    <property type="entry name" value="L-ASPARTATE OXIDASE"/>
    <property type="match status" value="1"/>
</dbReference>
<dbReference type="PIRSF" id="PIRSF000171">
    <property type="entry name" value="SDHA_APRA_LASPO"/>
    <property type="match status" value="1"/>
</dbReference>
<keyword evidence="7" id="KW-0662">Pyridine nucleotide biosynthesis</keyword>
<comment type="caution">
    <text evidence="14">The sequence shown here is derived from an EMBL/GenBank/DDBJ whole genome shotgun (WGS) entry which is preliminary data.</text>
</comment>
<name>A0A549YFE6_9BACI</name>
<gene>
    <name evidence="14" type="ORF">FH966_02160</name>
</gene>
<sequence>MEISKKITTEVLVVGSGLSGIKATKELATMNREVLMVTKTKLASGSSFYPLKASLGTQVTKNEEDQNIFLKDIEDLSRGMHDKDLAKVYVKEIPERVEEYKDIGVHAKKLEGERKACFANHPRDVYLLSDWNQIRENVKEIFDQYENLNVMHKTVVVSLIKKENQIAGAILLDDKNEFVMVECQSVILASGGFGSIYKHNLNPADVDGSGHMLALEAGASLVNMEFIQFIPGITTPRYKTLFGEHTLMYCRDIIDEQGTSLLDQYLRDNLSKKECLEIRSTHGPFTHSLESKYFDIAMMNNIIKTKNESGFTLLYENELYENEEEFYKVYLNWLKDKNIHLTEQQVKIAPFAHASNGGVFIDENGRTGVPGLYAIGELSSNIEGANRLGGNSTGACMVFGKRSASDCEQYLREATAHKLSEAEGKAHLEQFSKTINSSSATENKFTANEMINQIKEVMWYHGNVVRSEDRLADALDQIREFESGFLFSDFLEHKNSRKLAIKGMTFIKMSQILLQAMLERKESRGAHYREDYPVEDSSYDKRLFISKQKETISYKFLYQ</sequence>
<feature type="domain" description="Fumarate reductase/succinate dehydrogenase flavoprotein-like C-terminal" evidence="13">
    <location>
        <begin position="453"/>
        <end position="554"/>
    </location>
</feature>
<dbReference type="Gene3D" id="1.20.58.100">
    <property type="entry name" value="Fumarate reductase/succinate dehydrogenase flavoprotein-like, C-terminal domain"/>
    <property type="match status" value="1"/>
</dbReference>
<keyword evidence="6" id="KW-0285">Flavoprotein</keyword>
<dbReference type="PANTHER" id="PTHR42716:SF2">
    <property type="entry name" value="L-ASPARTATE OXIDASE, CHLOROPLASTIC"/>
    <property type="match status" value="1"/>
</dbReference>
<dbReference type="PRINTS" id="PR00368">
    <property type="entry name" value="FADPNR"/>
</dbReference>
<dbReference type="SUPFAM" id="SSF46977">
    <property type="entry name" value="Succinate dehydrogenase/fumarate reductase flavoprotein C-terminal domain"/>
    <property type="match status" value="1"/>
</dbReference>
<evidence type="ECO:0000256" key="3">
    <source>
        <dbReference type="ARBA" id="ARBA00008562"/>
    </source>
</evidence>